<name>A0ABZ2BMY0_9HYPH</name>
<evidence type="ECO:0000313" key="1">
    <source>
        <dbReference type="EMBL" id="WVT07782.1"/>
    </source>
</evidence>
<protein>
    <recommendedName>
        <fullName evidence="3">Tetratricopeptide repeat protein</fullName>
    </recommendedName>
</protein>
<dbReference type="Proteomes" id="UP001432360">
    <property type="component" value="Plasmid pSchITTGS70d"/>
</dbReference>
<keyword evidence="1" id="KW-0614">Plasmid</keyword>
<accession>A0ABZ2BMY0</accession>
<geneLocation type="plasmid" evidence="1 2">
    <name>pSchITTGS70d</name>
</geneLocation>
<gene>
    <name evidence="1" type="ORF">RB548_26815</name>
</gene>
<organism evidence="1 2">
    <name type="scientific">Sinorhizobium chiapasense</name>
    <dbReference type="NCBI Taxonomy" id="501572"/>
    <lineage>
        <taxon>Bacteria</taxon>
        <taxon>Pseudomonadati</taxon>
        <taxon>Pseudomonadota</taxon>
        <taxon>Alphaproteobacteria</taxon>
        <taxon>Hyphomicrobiales</taxon>
        <taxon>Rhizobiaceae</taxon>
        <taxon>Sinorhizobium/Ensifer group</taxon>
        <taxon>Sinorhizobium</taxon>
    </lineage>
</organism>
<dbReference type="SUPFAM" id="SSF48452">
    <property type="entry name" value="TPR-like"/>
    <property type="match status" value="1"/>
</dbReference>
<evidence type="ECO:0008006" key="3">
    <source>
        <dbReference type="Google" id="ProtNLM"/>
    </source>
</evidence>
<sequence length="771" mass="85739">MFRTVLASIASVFHGKRKRAAGKKPKRPNTKPDYDSYLKVAILASVASKAHPKSVGAVADIYAALGLPFKSIECLEQIPVESRPADIWLRLAVAFSKAGDSERCEQSIGKIDASRLTGGQAIKFHVLQCQLLADRGDFDGILSYLGAFERALPFELEQQRLEAIASLGQLDEASAGYRSLIEKRGIKLGFVKAAINHFHRINDHKTALAMTMEAQLRWPKDLSLQATLCRIYWSMGNSTDFVDSVKKALCFRSMVSGPVMNHALKARKLDPSVDDFINAAIERVEVATKNRTAFWSLDYAHTVLLAGRRDLAEDIAIRYIQGGGIAPLARYVLALCNLADGEFRAALTELKEVLQVAPYLDAAYHQLYTAAAASEDIVSEIADVIRSRRGNVPRFRQVDSHGRTLHQNPDLIALHYINGEFESGLREKVNRRALNSLTYLSPRNRPPGLDFDLSWGGESLFLIADDGVSDEVRWAQHLNRFAPRFGRVEATCEPRLLGIMQRSFPDIKFHAVNRIWGESPKRFTDLREDVPSWELAHYLDGKALCTLKEFEKVVFTNEMVLATVKERGTLIPDQTPGGYLLPDPSLRHSWGEEISRKACGRKRIGVLWRSSVVDRKRGRFYFQLESLRPLMEMAGCELYSLQHAAKPEEIEWCLANGINILDVDLFEDFEGIAAIASEMDVVVGPSTLPLEMAAAVGTPAIIPGVNFETVGIRLHKGAGAACRHTKNSFVACDPQGYSDPDADQVDRLNRVMLRIADEIRTARYGSGLSGY</sequence>
<dbReference type="EMBL" id="CP133152">
    <property type="protein sequence ID" value="WVT07782.1"/>
    <property type="molecule type" value="Genomic_DNA"/>
</dbReference>
<dbReference type="RefSeq" id="WP_331376790.1">
    <property type="nucleotide sequence ID" value="NZ_CP133152.1"/>
</dbReference>
<dbReference type="SUPFAM" id="SSF53756">
    <property type="entry name" value="UDP-Glycosyltransferase/glycogen phosphorylase"/>
    <property type="match status" value="1"/>
</dbReference>
<evidence type="ECO:0000313" key="2">
    <source>
        <dbReference type="Proteomes" id="UP001432360"/>
    </source>
</evidence>
<keyword evidence="2" id="KW-1185">Reference proteome</keyword>
<dbReference type="InterPro" id="IPR011990">
    <property type="entry name" value="TPR-like_helical_dom_sf"/>
</dbReference>
<dbReference type="Gene3D" id="1.25.40.10">
    <property type="entry name" value="Tetratricopeptide repeat domain"/>
    <property type="match status" value="1"/>
</dbReference>
<reference evidence="1" key="1">
    <citation type="submission" date="2023-08" db="EMBL/GenBank/DDBJ databases">
        <title>Complete genome sequence of Sinorhizobium chiapanecum ITTG S70 isolated from Acaciella angustissima nodules in Chiapas-Mexico.</title>
        <authorList>
            <person name="Rincon-Rosales R."/>
            <person name="Rogel M.A."/>
            <person name="Rincon-Medina C.I."/>
            <person name="Guerrero G."/>
            <person name="Manzano-Gomez L.A."/>
            <person name="Lopez-Lopez A."/>
            <person name="Rincon Molina F.A."/>
            <person name="Martinez-Romero E."/>
        </authorList>
    </citation>
    <scope>NUCLEOTIDE SEQUENCE</scope>
    <source>
        <strain evidence="1">ITTG S70</strain>
        <plasmid evidence="1">pSchITTGS70d</plasmid>
    </source>
</reference>
<proteinExistence type="predicted"/>